<feature type="transmembrane region" description="Helical" evidence="3">
    <location>
        <begin position="1284"/>
        <end position="1312"/>
    </location>
</feature>
<proteinExistence type="predicted"/>
<comment type="caution">
    <text evidence="4">The sequence shown here is derived from an EMBL/GenBank/DDBJ whole genome shotgun (WGS) entry which is preliminary data.</text>
</comment>
<feature type="coiled-coil region" evidence="1">
    <location>
        <begin position="1156"/>
        <end position="1221"/>
    </location>
</feature>
<evidence type="ECO:0000313" key="5">
    <source>
        <dbReference type="Proteomes" id="UP000054736"/>
    </source>
</evidence>
<keyword evidence="5" id="KW-1185">Reference proteome</keyword>
<dbReference type="EMBL" id="LNXY01000020">
    <property type="protein sequence ID" value="KTC87921.1"/>
    <property type="molecule type" value="Genomic_DNA"/>
</dbReference>
<accession>A0A0W0SX73</accession>
<dbReference type="OrthoDB" id="5651009at2"/>
<feature type="region of interest" description="Disordered" evidence="2">
    <location>
        <begin position="1613"/>
        <end position="1643"/>
    </location>
</feature>
<name>A0A0W0SX73_9GAMM</name>
<feature type="compositionally biased region" description="Polar residues" evidence="2">
    <location>
        <begin position="1624"/>
        <end position="1643"/>
    </location>
</feature>
<feature type="coiled-coil region" evidence="1">
    <location>
        <begin position="1388"/>
        <end position="1445"/>
    </location>
</feature>
<keyword evidence="3" id="KW-0812">Transmembrane</keyword>
<dbReference type="Proteomes" id="UP000054736">
    <property type="component" value="Unassembled WGS sequence"/>
</dbReference>
<feature type="transmembrane region" description="Helical" evidence="3">
    <location>
        <begin position="1251"/>
        <end position="1272"/>
    </location>
</feature>
<sequence length="1671" mass="188634">MQSKKEIKNLIASDKSSLSQFIFDLCGFTLDRAGYDPLVYRFYLHVAFRHQAIWREEEWDAICRDVELASEFGNPLNWDEQNKVLHDRIVAFAQTIVTEVSEASQDNWAVRLIKTSYLNNLDRVYVSCERLITHIKDRTDQNSEENSTSIGSMIADEEMAQQYLATLEAQAAYLDSLSALPFVLEKICLKLANNKGINYQPRKAAEMLAASLDTINAALSINNKSTARDVLTEGLKLAVKITMPDVPMDSDLIDAIQEELPRFNKIIENTNRLEEHKKVIFPKNHDGSDSEVAVARKQMLAALEVDFDSLTDVLTKTILEPIRQCNEVVANGRNVAVAITNAAQDDNLFNRLGYISEAFKDFDKIASLCASLEEADVIPAWLQQANGYYIGLKEGGSKVQAVIEATKKGLGAFFNYAISYIPESVSHYLSRTDALTKVLNEIAIVHEFPIDKIIAYFQFYELTKHGKIEGSLKAKFFQAYMQEVVKAAEGRLKLEAFNFEHYQRLEEKIDEQKFDVYQTLADRIEGYAAEGEDGFSDSFVLATKDAFNIQPQQLDILALINRLQTLERQLDVKEPKAVFLELTKAAKALAVSPHSVHAVFRQEFFQPAMQRMFAQYQNDQLAPLLEQMLDSRDPRLNSKGFSLRKIYAKYKENLAISVSDLTIVEEAWIKYNNLEEETAHQFKEQMTSVKELTTILGNNKEQEPAKDHETPNVKGKEGARATIKNVEPTINAFLNKVQERLMKQEESCNELKKLAENEKITELCNSKLRYIAALSGLIFSFQMDLKDSSSELNNYLILLLNGKVTEIAQKSIESKLENLSISSVAKGLFNFVWNILPPDMADIDEKFLVKLISFYLSNAEIEEVRSAEAVYSANLNQNPIPALMKELNDPLSIANILPSQEKMMDAIVDSFIEISGKTAFSWGTNFLKKIAAQMTREQLIRFLPYPFLVELALQAIQSDAVQAQMAPVMNYLVNQYGDSLSEKAQEFKELAKNRLYPILGIEIQKTIEANAFHYATNPAEANETERDSFAMYYLQYREIRKNRMEFDRDGVIQFLFPELLAKKEEDKRQIIIGTLAEAFSRVDDLFQDDFPTAEPLEETNQQLQFLIDHIELADPANDKLIKLALVNRLLIMTMDTSSQLGSAVQDQLQQQAISKVAKVLNKIELLNTAQEETQEERDQATSDAMISALKGANDRANKLQLRRVQAKLKQAEAAFATQKAHHEELLKSPEPRLGLSVLEWEYHKSFTSRKIVNLFFLLAELFSFVTTWVSIISPLMTGGFLQGFLVAIGVGTSATGIGAAAVGAVALMRLAYKFGMEIYKHKDELRELNKNPSLTQKMGKMSLLVLKCFGLALAKTIFTDFIVAKLSTFLAFSTFETIRNAFRFWPKRETVEQELTQLNKVNEHLTHLKELLNQQIKFIEKKADEKTITDQSKAIEQTVKQLQEEMIKVDAILKIKFNDARETLDSYTSSLEGLISAFANLQQEVAALQNLQKAQMSFLKLDAVEESPEPLVSAEAQLETEPTVKAVAIDLYAYKLQLGIAAQASLETNAQEKPSLVSDFWHRLRPWAASPRVPTTMTESEAMLCSTDFELLMSSTFTKSGDTIEQEIDGEVEGKGKEKVYPRSASSEGARQEKPASNSSSYQPKFFKVENGELANCSAVQEDSYISGQFN</sequence>
<keyword evidence="3" id="KW-0472">Membrane</keyword>
<feature type="coiled-coil region" evidence="1">
    <location>
        <begin position="734"/>
        <end position="761"/>
    </location>
</feature>
<reference evidence="4 5" key="1">
    <citation type="submission" date="2015-11" db="EMBL/GenBank/DDBJ databases">
        <title>Genomic analysis of 38 Legionella species identifies large and diverse effector repertoires.</title>
        <authorList>
            <person name="Burstein D."/>
            <person name="Amaro F."/>
            <person name="Zusman T."/>
            <person name="Lifshitz Z."/>
            <person name="Cohen O."/>
            <person name="Gilbert J.A."/>
            <person name="Pupko T."/>
            <person name="Shuman H.A."/>
            <person name="Segal G."/>
        </authorList>
    </citation>
    <scope>NUCLEOTIDE SEQUENCE [LARGE SCALE GENOMIC DNA]</scope>
    <source>
        <strain evidence="4 5">ATCC 700990</strain>
    </source>
</reference>
<evidence type="ECO:0000256" key="3">
    <source>
        <dbReference type="SAM" id="Phobius"/>
    </source>
</evidence>
<keyword evidence="3" id="KW-1133">Transmembrane helix</keyword>
<evidence type="ECO:0000313" key="4">
    <source>
        <dbReference type="EMBL" id="KTC87921.1"/>
    </source>
</evidence>
<gene>
    <name evidence="4" type="ORF">Ldro_1540</name>
</gene>
<keyword evidence="1" id="KW-0175">Coiled coil</keyword>
<organism evidence="4 5">
    <name type="scientific">Legionella drozanskii LLAP-1</name>
    <dbReference type="NCBI Taxonomy" id="1212489"/>
    <lineage>
        <taxon>Bacteria</taxon>
        <taxon>Pseudomonadati</taxon>
        <taxon>Pseudomonadota</taxon>
        <taxon>Gammaproteobacteria</taxon>
        <taxon>Legionellales</taxon>
        <taxon>Legionellaceae</taxon>
        <taxon>Legionella</taxon>
    </lineage>
</organism>
<evidence type="ECO:0000256" key="2">
    <source>
        <dbReference type="SAM" id="MobiDB-lite"/>
    </source>
</evidence>
<dbReference type="PATRIC" id="fig|1212489.4.peg.1630"/>
<protein>
    <submittedName>
        <fullName evidence="4">Uncharacterized protein</fullName>
    </submittedName>
</protein>
<evidence type="ECO:0000256" key="1">
    <source>
        <dbReference type="SAM" id="Coils"/>
    </source>
</evidence>
<dbReference type="RefSeq" id="WP_058495826.1">
    <property type="nucleotide sequence ID" value="NZ_CAAAIU010000002.1"/>
</dbReference>